<keyword evidence="4" id="KW-1185">Reference proteome</keyword>
<protein>
    <recommendedName>
        <fullName evidence="2">Malectin domain-containing protein</fullName>
    </recommendedName>
</protein>
<dbReference type="InterPro" id="IPR021720">
    <property type="entry name" value="Malectin_dom"/>
</dbReference>
<dbReference type="OrthoDB" id="51169at2"/>
<feature type="region of interest" description="Disordered" evidence="1">
    <location>
        <begin position="64"/>
        <end position="84"/>
    </location>
</feature>
<feature type="compositionally biased region" description="Low complexity" evidence="1">
    <location>
        <begin position="71"/>
        <end position="82"/>
    </location>
</feature>
<dbReference type="AlphaFoldDB" id="A0A402BEV0"/>
<dbReference type="Gene3D" id="2.60.120.430">
    <property type="entry name" value="Galactose-binding lectin"/>
    <property type="match status" value="1"/>
</dbReference>
<sequence>MKRGIRTVALTTSFLAIIAIMLVANWQAHKASAAPSAGTSAVVSINAGGDAIDSFGPDRYAGDIEGNNAGTTTSTTNSIDTSAPNAAPEAVYQTARVCDVDTTFGCQFTISGLNPDGTNTIQAGANYTVRLHFADFEQTQPDQRKFNLWIGDNQYLTDFDIVAEAGAPNTAIVKDFTVLSSSIHGVGAIKIRYAKGSVGLPQINGIEILPVQREP</sequence>
<dbReference type="GO" id="GO:0004714">
    <property type="term" value="F:transmembrane receptor protein tyrosine kinase activity"/>
    <property type="evidence" value="ECO:0007669"/>
    <property type="project" value="InterPro"/>
</dbReference>
<dbReference type="EMBL" id="BIFT01000002">
    <property type="protein sequence ID" value="GCE29826.1"/>
    <property type="molecule type" value="Genomic_DNA"/>
</dbReference>
<proteinExistence type="predicted"/>
<dbReference type="RefSeq" id="WP_126630019.1">
    <property type="nucleotide sequence ID" value="NZ_BIFT01000002.1"/>
</dbReference>
<dbReference type="Pfam" id="PF11721">
    <property type="entry name" value="Malectin"/>
    <property type="match status" value="1"/>
</dbReference>
<evidence type="ECO:0000256" key="1">
    <source>
        <dbReference type="SAM" id="MobiDB-lite"/>
    </source>
</evidence>
<feature type="domain" description="Malectin" evidence="2">
    <location>
        <begin position="42"/>
        <end position="206"/>
    </location>
</feature>
<name>A0A402BEV0_9CHLR</name>
<dbReference type="InterPro" id="IPR045272">
    <property type="entry name" value="ANXUR1/2-like"/>
</dbReference>
<evidence type="ECO:0000259" key="2">
    <source>
        <dbReference type="Pfam" id="PF11721"/>
    </source>
</evidence>
<evidence type="ECO:0000313" key="3">
    <source>
        <dbReference type="EMBL" id="GCE29826.1"/>
    </source>
</evidence>
<reference evidence="4" key="1">
    <citation type="submission" date="2018-12" db="EMBL/GenBank/DDBJ databases">
        <title>Tengunoibacter tsumagoiensis gen. nov., sp. nov., Dictyobacter kobayashii sp. nov., D. alpinus sp. nov., and D. joshuensis sp. nov. and description of Dictyobacteraceae fam. nov. within the order Ktedonobacterales isolated from Tengu-no-mugimeshi.</title>
        <authorList>
            <person name="Wang C.M."/>
            <person name="Zheng Y."/>
            <person name="Sakai Y."/>
            <person name="Toyoda A."/>
            <person name="Minakuchi Y."/>
            <person name="Abe K."/>
            <person name="Yokota A."/>
            <person name="Yabe S."/>
        </authorList>
    </citation>
    <scope>NUCLEOTIDE SEQUENCE [LARGE SCALE GENOMIC DNA]</scope>
    <source>
        <strain evidence="4">Uno16</strain>
    </source>
</reference>
<dbReference type="Proteomes" id="UP000287171">
    <property type="component" value="Unassembled WGS sequence"/>
</dbReference>
<accession>A0A402BEV0</accession>
<comment type="caution">
    <text evidence="3">The sequence shown here is derived from an EMBL/GenBank/DDBJ whole genome shotgun (WGS) entry which is preliminary data.</text>
</comment>
<evidence type="ECO:0000313" key="4">
    <source>
        <dbReference type="Proteomes" id="UP000287171"/>
    </source>
</evidence>
<organism evidence="3 4">
    <name type="scientific">Dictyobacter alpinus</name>
    <dbReference type="NCBI Taxonomy" id="2014873"/>
    <lineage>
        <taxon>Bacteria</taxon>
        <taxon>Bacillati</taxon>
        <taxon>Chloroflexota</taxon>
        <taxon>Ktedonobacteria</taxon>
        <taxon>Ktedonobacterales</taxon>
        <taxon>Dictyobacteraceae</taxon>
        <taxon>Dictyobacter</taxon>
    </lineage>
</organism>
<dbReference type="PANTHER" id="PTHR34590">
    <property type="entry name" value="OS03G0124300 PROTEIN-RELATED"/>
    <property type="match status" value="1"/>
</dbReference>
<gene>
    <name evidence="3" type="ORF">KDA_53100</name>
</gene>